<dbReference type="AlphaFoldDB" id="A0A4P9J5Z4"/>
<evidence type="ECO:0000313" key="1">
    <source>
        <dbReference type="EMBL" id="QCU76413.1"/>
    </source>
</evidence>
<gene>
    <name evidence="1" type="ORF">FFU37_18260</name>
</gene>
<evidence type="ECO:0008006" key="3">
    <source>
        <dbReference type="Google" id="ProtNLM"/>
    </source>
</evidence>
<dbReference type="Proteomes" id="UP000310065">
    <property type="component" value="Chromosome S1"/>
</dbReference>
<protein>
    <recommendedName>
        <fullName evidence="3">Lipoprotein</fullName>
    </recommendedName>
</protein>
<dbReference type="RefSeq" id="WP_138490229.1">
    <property type="nucleotide sequence ID" value="NZ_CP040559.1"/>
</dbReference>
<reference evidence="1 2" key="1">
    <citation type="submission" date="2019-05" db="EMBL/GenBank/DDBJ databases">
        <title>Complete genome sequence of Pseudoalteromonas sp. 16-SW-7(T) isolated from the Okhotsk Sea, Russia.</title>
        <authorList>
            <person name="Nguyen T.H."/>
            <person name="Nedashkovskaya O.I."/>
            <person name="Kim S.-G."/>
        </authorList>
    </citation>
    <scope>NUCLEOTIDE SEQUENCE [LARGE SCALE GENOMIC DNA]</scope>
    <source>
        <strain evidence="1 2">16-SW-7</strain>
    </source>
</reference>
<dbReference type="KEGG" id="pdv:FFU37_18260"/>
<dbReference type="EMBL" id="CP040559">
    <property type="protein sequence ID" value="QCU76413.1"/>
    <property type="molecule type" value="Genomic_DNA"/>
</dbReference>
<accession>A0A4P9J5Z4</accession>
<dbReference type="GeneID" id="88777615"/>
<organism evidence="1 2">
    <name type="scientific">Pseudoalteromonas distincta</name>
    <dbReference type="NCBI Taxonomy" id="77608"/>
    <lineage>
        <taxon>Bacteria</taxon>
        <taxon>Pseudomonadati</taxon>
        <taxon>Pseudomonadota</taxon>
        <taxon>Gammaproteobacteria</taxon>
        <taxon>Alteromonadales</taxon>
        <taxon>Pseudoalteromonadaceae</taxon>
        <taxon>Pseudoalteromonas</taxon>
    </lineage>
</organism>
<sequence>MNLKRLAVIAVILSFVSGCKSTPDIRDIPLSLTAKNKTLEYKKLPGVASNVVTLGAVKNALREHVSAHTGYTQCDIECGKWQTADIKLIWGKKVSLTDSEVKITYFRGDKFRTGSTYLSKVHTAFPYQIEETTESFKVNLLPAVTATAEDASDALFIPISSPISDKTLQELLDNVMDKPGKDIDKYVYSSGSFDVEFDPASVQTSFERKLKQRPNENKSNKRVYKNSFAFNSGGTVANVDLEIFLYRGKSKVEYRLSHPVSVSPDGTSQYDEKLMGVLLEHLISVANS</sequence>
<dbReference type="PROSITE" id="PS51257">
    <property type="entry name" value="PROKAR_LIPOPROTEIN"/>
    <property type="match status" value="1"/>
</dbReference>
<name>A0A4P9J5Z4_9GAMM</name>
<proteinExistence type="predicted"/>
<evidence type="ECO:0000313" key="2">
    <source>
        <dbReference type="Proteomes" id="UP000310065"/>
    </source>
</evidence>